<dbReference type="EMBL" id="JACHIF010000003">
    <property type="protein sequence ID" value="MBB5037580.1"/>
    <property type="molecule type" value="Genomic_DNA"/>
</dbReference>
<dbReference type="Proteomes" id="UP000534294">
    <property type="component" value="Unassembled WGS sequence"/>
</dbReference>
<dbReference type="GO" id="GO:0003677">
    <property type="term" value="F:DNA binding"/>
    <property type="evidence" value="ECO:0007669"/>
    <property type="project" value="InterPro"/>
</dbReference>
<evidence type="ECO:0000313" key="3">
    <source>
        <dbReference type="Proteomes" id="UP000534294"/>
    </source>
</evidence>
<accession>A0A7W8DPV9</accession>
<dbReference type="SMART" id="SM01321">
    <property type="entry name" value="Y1_Tnp"/>
    <property type="match status" value="1"/>
</dbReference>
<dbReference type="PANTHER" id="PTHR34322">
    <property type="entry name" value="TRANSPOSASE, Y1_TNP DOMAIN-CONTAINING"/>
    <property type="match status" value="1"/>
</dbReference>
<proteinExistence type="predicted"/>
<dbReference type="PANTHER" id="PTHR34322:SF2">
    <property type="entry name" value="TRANSPOSASE IS200-LIKE DOMAIN-CONTAINING PROTEIN"/>
    <property type="match status" value="1"/>
</dbReference>
<dbReference type="GO" id="GO:0006313">
    <property type="term" value="P:DNA transposition"/>
    <property type="evidence" value="ECO:0007669"/>
    <property type="project" value="InterPro"/>
</dbReference>
<dbReference type="Pfam" id="PF01797">
    <property type="entry name" value="Y1_Tnp"/>
    <property type="match status" value="1"/>
</dbReference>
<evidence type="ECO:0000259" key="1">
    <source>
        <dbReference type="SMART" id="SM01321"/>
    </source>
</evidence>
<dbReference type="SUPFAM" id="SSF143422">
    <property type="entry name" value="Transposase IS200-like"/>
    <property type="match status" value="1"/>
</dbReference>
<protein>
    <recommendedName>
        <fullName evidence="1">Transposase IS200-like domain-containing protein</fullName>
    </recommendedName>
</protein>
<keyword evidence="3" id="KW-1185">Reference proteome</keyword>
<dbReference type="GO" id="GO:0004803">
    <property type="term" value="F:transposase activity"/>
    <property type="evidence" value="ECO:0007669"/>
    <property type="project" value="InterPro"/>
</dbReference>
<organism evidence="2 3">
    <name type="scientific">Prosthecobacter dejongeii</name>
    <dbReference type="NCBI Taxonomy" id="48465"/>
    <lineage>
        <taxon>Bacteria</taxon>
        <taxon>Pseudomonadati</taxon>
        <taxon>Verrucomicrobiota</taxon>
        <taxon>Verrucomicrobiia</taxon>
        <taxon>Verrucomicrobiales</taxon>
        <taxon>Verrucomicrobiaceae</taxon>
        <taxon>Prosthecobacter</taxon>
    </lineage>
</organism>
<dbReference type="InterPro" id="IPR036515">
    <property type="entry name" value="Transposase_17_sf"/>
</dbReference>
<gene>
    <name evidence="2" type="ORF">HNQ64_001829</name>
</gene>
<dbReference type="Gene3D" id="3.30.70.1290">
    <property type="entry name" value="Transposase IS200-like"/>
    <property type="match status" value="1"/>
</dbReference>
<feature type="domain" description="Transposase IS200-like" evidence="1">
    <location>
        <begin position="47"/>
        <end position="221"/>
    </location>
</feature>
<dbReference type="InterPro" id="IPR002686">
    <property type="entry name" value="Transposase_17"/>
</dbReference>
<dbReference type="AlphaFoldDB" id="A0A7W8DPV9"/>
<name>A0A7W8DPV9_9BACT</name>
<evidence type="ECO:0000313" key="2">
    <source>
        <dbReference type="EMBL" id="MBB5037580.1"/>
    </source>
</evidence>
<dbReference type="RefSeq" id="WP_184207614.1">
    <property type="nucleotide sequence ID" value="NZ_JACHIF010000003.1"/>
</dbReference>
<comment type="caution">
    <text evidence="2">The sequence shown here is derived from an EMBL/GenBank/DDBJ whole genome shotgun (WGS) entry which is preliminary data.</text>
</comment>
<reference evidence="2 3" key="1">
    <citation type="submission" date="2020-08" db="EMBL/GenBank/DDBJ databases">
        <title>Genomic Encyclopedia of Type Strains, Phase IV (KMG-IV): sequencing the most valuable type-strain genomes for metagenomic binning, comparative biology and taxonomic classification.</title>
        <authorList>
            <person name="Goeker M."/>
        </authorList>
    </citation>
    <scope>NUCLEOTIDE SEQUENCE [LARGE SCALE GENOMIC DNA]</scope>
    <source>
        <strain evidence="2 3">DSM 12251</strain>
    </source>
</reference>
<sequence length="378" mass="43242">MKTTRMLDSQGHAMEQQLVGINAKTAPYPAARSWSGGRRRVVGKGPLESYCYHVMSRTCGGEVFFDDVEKEALKRLMWRLADFSGVKLVTYCIMGNHFHVLVEVPRREVWLQRFAGPAGEEKLFEHLRLLYSKTYLAFLREEFAELRRLGLEARVQEKLEALYKRFCDLSLYVKEVKERFSRWFNKRRGRRGTLWMDRFKSVMVESGGEALRTMAAYIDLNPVRAGLVEDPKDYRWCGYGEAVGGSRRAQRGLCKAVAKPVDGWVKQEAAKAYRCLLYASGREVRDTQNTNVVRPGVTAEEARKVLAEKGKLSPAELVRLRVRYFTDGLVLGSQAFVESVFEENRGWFGAKRKNGARKLSECAGNLFSLRRLRVRAVG</sequence>